<dbReference type="EMBL" id="CADCUL010000091">
    <property type="protein sequence ID" value="CAA9372990.1"/>
    <property type="molecule type" value="Genomic_DNA"/>
</dbReference>
<evidence type="ECO:0000256" key="1">
    <source>
        <dbReference type="SAM" id="MobiDB-lite"/>
    </source>
</evidence>
<accession>A0A6J4N0Q0</accession>
<organism evidence="2">
    <name type="scientific">uncultured Nocardioidaceae bacterium</name>
    <dbReference type="NCBI Taxonomy" id="253824"/>
    <lineage>
        <taxon>Bacteria</taxon>
        <taxon>Bacillati</taxon>
        <taxon>Actinomycetota</taxon>
        <taxon>Actinomycetes</taxon>
        <taxon>Propionibacteriales</taxon>
        <taxon>Nocardioidaceae</taxon>
        <taxon>environmental samples</taxon>
    </lineage>
</organism>
<dbReference type="SUPFAM" id="SSF52540">
    <property type="entry name" value="P-loop containing nucleoside triphosphate hydrolases"/>
    <property type="match status" value="1"/>
</dbReference>
<dbReference type="Gene3D" id="3.40.50.300">
    <property type="entry name" value="P-loop containing nucleotide triphosphate hydrolases"/>
    <property type="match status" value="1"/>
</dbReference>
<sequence>MADRVFLHIGAPKTGTTFLQTVMWKNRPVLKRAGLLYPGRQRFDHFLATRHVRRLEQDPGRSADAWNRLLEAVRGWPDDAVITHEFFCAADEDQAAWAIQQLAPAEVHLVLTVRDYVRQFPAVWQEALKMGAGQSLDDFVRDAVGPRSRKGPWGWLTQDIPAIVERWGKGLDPASIHIVTVPPPGAPRHLLWQRWCQVLGLDPDTVDMDVAVENESLGAEQAALLHRVQPHLSGPLLEGNVAHRWFRQYLGHEVLVPQGGSRFGLHPDHATSMADLSRQAAQALANGGYSISGDLGDLVPQLGGTDVALLEDVTEAQMLDVAVRAIEQMVRDVRSVTMERDELRRLAKNETPEAAGAPKKRPKRPSRRR</sequence>
<protein>
    <recommendedName>
        <fullName evidence="3">Sulfotransferase domain-containing protein</fullName>
    </recommendedName>
</protein>
<evidence type="ECO:0000313" key="2">
    <source>
        <dbReference type="EMBL" id="CAA9372990.1"/>
    </source>
</evidence>
<feature type="compositionally biased region" description="Basic residues" evidence="1">
    <location>
        <begin position="358"/>
        <end position="369"/>
    </location>
</feature>
<proteinExistence type="predicted"/>
<dbReference type="AlphaFoldDB" id="A0A6J4N0Q0"/>
<feature type="region of interest" description="Disordered" evidence="1">
    <location>
        <begin position="343"/>
        <end position="369"/>
    </location>
</feature>
<name>A0A6J4N0Q0_9ACTN</name>
<dbReference type="InterPro" id="IPR027417">
    <property type="entry name" value="P-loop_NTPase"/>
</dbReference>
<gene>
    <name evidence="2" type="ORF">AVDCRST_MAG21-1210</name>
</gene>
<reference evidence="2" key="1">
    <citation type="submission" date="2020-02" db="EMBL/GenBank/DDBJ databases">
        <authorList>
            <person name="Meier V. D."/>
        </authorList>
    </citation>
    <scope>NUCLEOTIDE SEQUENCE</scope>
    <source>
        <strain evidence="2">AVDCRST_MAG21</strain>
    </source>
</reference>
<evidence type="ECO:0008006" key="3">
    <source>
        <dbReference type="Google" id="ProtNLM"/>
    </source>
</evidence>